<dbReference type="GO" id="GO:0000981">
    <property type="term" value="F:DNA-binding transcription factor activity, RNA polymerase II-specific"/>
    <property type="evidence" value="ECO:0007669"/>
    <property type="project" value="TreeGrafter"/>
</dbReference>
<dbReference type="GO" id="GO:0005634">
    <property type="term" value="C:nucleus"/>
    <property type="evidence" value="ECO:0007669"/>
    <property type="project" value="UniProtKB-SubCell"/>
</dbReference>
<dbReference type="GO" id="GO:0000978">
    <property type="term" value="F:RNA polymerase II cis-regulatory region sequence-specific DNA binding"/>
    <property type="evidence" value="ECO:0007669"/>
    <property type="project" value="TreeGrafter"/>
</dbReference>
<dbReference type="SUPFAM" id="SSF47459">
    <property type="entry name" value="HLH, helix-loop-helix DNA-binding domain"/>
    <property type="match status" value="1"/>
</dbReference>
<reference evidence="6" key="1">
    <citation type="submission" date="2021-03" db="EMBL/GenBank/DDBJ databases">
        <authorList>
            <person name="Li Z."/>
            <person name="Yang C."/>
        </authorList>
    </citation>
    <scope>NUCLEOTIDE SEQUENCE</scope>
    <source>
        <strain evidence="6">Dzin_1.0</strain>
        <tissue evidence="6">Leaf</tissue>
    </source>
</reference>
<gene>
    <name evidence="6" type="ORF">J5N97_011981</name>
</gene>
<evidence type="ECO:0000256" key="4">
    <source>
        <dbReference type="ARBA" id="ARBA00023163"/>
    </source>
</evidence>
<evidence type="ECO:0000256" key="3">
    <source>
        <dbReference type="ARBA" id="ARBA00023015"/>
    </source>
</evidence>
<protein>
    <recommendedName>
        <fullName evidence="8">BHLH domain-containing protein</fullName>
    </recommendedName>
</protein>
<sequence length="254" mass="29415">MQEILQSQGRLLRKMRCILSSLKSHHLLLIHDIKCCSLSLPKSFERATTNKAHSIIISPTKNDRLSPLYWSSYQLQLFDHQIAPNSLASNVPLNPMTNSHIKHELLPNNGVLNSNYLPYMHELKMENQHQDHINGYQFGPVHQDVYQTLSHSSQSSLELPSRFSKAQITHLMMLRIHPLREELHVSKVKFAERISALQQTVSPFRKTHTASVLMEAINYIRFLEEQVQLLSDPYMKLNGNLGPNKCFIPWECEW</sequence>
<dbReference type="CDD" id="cd11393">
    <property type="entry name" value="bHLH_AtbHLH_like"/>
    <property type="match status" value="1"/>
</dbReference>
<evidence type="ECO:0000313" key="6">
    <source>
        <dbReference type="EMBL" id="KAJ0983726.1"/>
    </source>
</evidence>
<proteinExistence type="inferred from homology"/>
<name>A0A9D5D216_9LILI</name>
<dbReference type="InterPro" id="IPR045239">
    <property type="entry name" value="bHLH95_bHLH"/>
</dbReference>
<reference evidence="6" key="2">
    <citation type="journal article" date="2022" name="Hortic Res">
        <title>The genome of Dioscorea zingiberensis sheds light on the biosynthesis, origin and evolution of the medicinally important diosgenin saponins.</title>
        <authorList>
            <person name="Li Y."/>
            <person name="Tan C."/>
            <person name="Li Z."/>
            <person name="Guo J."/>
            <person name="Li S."/>
            <person name="Chen X."/>
            <person name="Wang C."/>
            <person name="Dai X."/>
            <person name="Yang H."/>
            <person name="Song W."/>
            <person name="Hou L."/>
            <person name="Xu J."/>
            <person name="Tong Z."/>
            <person name="Xu A."/>
            <person name="Yuan X."/>
            <person name="Wang W."/>
            <person name="Yang Q."/>
            <person name="Chen L."/>
            <person name="Sun Z."/>
            <person name="Wang K."/>
            <person name="Pan B."/>
            <person name="Chen J."/>
            <person name="Bao Y."/>
            <person name="Liu F."/>
            <person name="Qi X."/>
            <person name="Gang D.R."/>
            <person name="Wen J."/>
            <person name="Li J."/>
        </authorList>
    </citation>
    <scope>NUCLEOTIDE SEQUENCE</scope>
    <source>
        <strain evidence="6">Dzin_1.0</strain>
    </source>
</reference>
<dbReference type="Gene3D" id="4.10.280.10">
    <property type="entry name" value="Helix-loop-helix DNA-binding domain"/>
    <property type="match status" value="1"/>
</dbReference>
<comment type="similarity">
    <text evidence="2">Belongs to the bHLH protein family.</text>
</comment>
<comment type="caution">
    <text evidence="6">The sequence shown here is derived from an EMBL/GenBank/DDBJ whole genome shotgun (WGS) entry which is preliminary data.</text>
</comment>
<dbReference type="PANTHER" id="PTHR16223">
    <property type="entry name" value="TRANSCRIPTION FACTOR BHLH83-RELATED"/>
    <property type="match status" value="1"/>
</dbReference>
<evidence type="ECO:0008006" key="8">
    <source>
        <dbReference type="Google" id="ProtNLM"/>
    </source>
</evidence>
<organism evidence="6 7">
    <name type="scientific">Dioscorea zingiberensis</name>
    <dbReference type="NCBI Taxonomy" id="325984"/>
    <lineage>
        <taxon>Eukaryota</taxon>
        <taxon>Viridiplantae</taxon>
        <taxon>Streptophyta</taxon>
        <taxon>Embryophyta</taxon>
        <taxon>Tracheophyta</taxon>
        <taxon>Spermatophyta</taxon>
        <taxon>Magnoliopsida</taxon>
        <taxon>Liliopsida</taxon>
        <taxon>Dioscoreales</taxon>
        <taxon>Dioscoreaceae</taxon>
        <taxon>Dioscorea</taxon>
    </lineage>
</organism>
<dbReference type="InterPro" id="IPR045843">
    <property type="entry name" value="IND-like"/>
</dbReference>
<keyword evidence="5" id="KW-0539">Nucleus</keyword>
<comment type="subcellular location">
    <subcellularLocation>
        <location evidence="1">Nucleus</location>
    </subcellularLocation>
</comment>
<dbReference type="AlphaFoldDB" id="A0A9D5D216"/>
<accession>A0A9D5D216</accession>
<dbReference type="GO" id="GO:0046983">
    <property type="term" value="F:protein dimerization activity"/>
    <property type="evidence" value="ECO:0007669"/>
    <property type="project" value="InterPro"/>
</dbReference>
<evidence type="ECO:0000256" key="2">
    <source>
        <dbReference type="ARBA" id="ARBA00005510"/>
    </source>
</evidence>
<evidence type="ECO:0000256" key="1">
    <source>
        <dbReference type="ARBA" id="ARBA00004123"/>
    </source>
</evidence>
<keyword evidence="7" id="KW-1185">Reference proteome</keyword>
<dbReference type="EMBL" id="JAGGNH010000002">
    <property type="protein sequence ID" value="KAJ0983726.1"/>
    <property type="molecule type" value="Genomic_DNA"/>
</dbReference>
<keyword evidence="4" id="KW-0804">Transcription</keyword>
<dbReference type="PANTHER" id="PTHR16223:SF238">
    <property type="entry name" value="TRANSCRIPTION FACTOR BHLH114"/>
    <property type="match status" value="1"/>
</dbReference>
<keyword evidence="3" id="KW-0805">Transcription regulation</keyword>
<dbReference type="OrthoDB" id="663846at2759"/>
<evidence type="ECO:0000313" key="7">
    <source>
        <dbReference type="Proteomes" id="UP001085076"/>
    </source>
</evidence>
<dbReference type="InterPro" id="IPR036638">
    <property type="entry name" value="HLH_DNA-bd_sf"/>
</dbReference>
<dbReference type="Proteomes" id="UP001085076">
    <property type="component" value="Miscellaneous, Linkage group lg02"/>
</dbReference>
<evidence type="ECO:0000256" key="5">
    <source>
        <dbReference type="ARBA" id="ARBA00023242"/>
    </source>
</evidence>